<dbReference type="Gene3D" id="3.40.50.300">
    <property type="entry name" value="P-loop containing nucleotide triphosphate hydrolases"/>
    <property type="match status" value="1"/>
</dbReference>
<comment type="caution">
    <text evidence="9">Lacks conserved residue(s) required for the propagation of feature annotation.</text>
</comment>
<dbReference type="PANTHER" id="PTHR43210:SF2">
    <property type="entry name" value="ATP-DEPENDENT DETHIOBIOTIN SYNTHETASE BIOD 2"/>
    <property type="match status" value="1"/>
</dbReference>
<feature type="active site" evidence="9">
    <location>
        <position position="33"/>
    </location>
</feature>
<protein>
    <recommendedName>
        <fullName evidence="9">ATP-dependent dethiobiotin synthetase BioD</fullName>
        <ecNumber evidence="9">6.3.3.3</ecNumber>
    </recommendedName>
    <alternativeName>
        <fullName evidence="9">DTB synthetase</fullName>
        <shortName evidence="9">DTBS</shortName>
    </alternativeName>
    <alternativeName>
        <fullName evidence="9">Dethiobiotin synthase</fullName>
    </alternativeName>
</protein>
<dbReference type="GO" id="GO:0004141">
    <property type="term" value="F:dethiobiotin synthase activity"/>
    <property type="evidence" value="ECO:0007669"/>
    <property type="project" value="UniProtKB-EC"/>
</dbReference>
<feature type="binding site" evidence="9">
    <location>
        <begin position="13"/>
        <end position="18"/>
    </location>
    <ligand>
        <name>ATP</name>
        <dbReference type="ChEBI" id="CHEBI:30616"/>
    </ligand>
</feature>
<keyword evidence="1 9" id="KW-0963">Cytoplasm</keyword>
<dbReference type="SUPFAM" id="SSF52540">
    <property type="entry name" value="P-loop containing nucleoside triphosphate hydrolases"/>
    <property type="match status" value="1"/>
</dbReference>
<comment type="subunit">
    <text evidence="9">Homodimer.</text>
</comment>
<dbReference type="EMBL" id="JACAGK010000095">
    <property type="protein sequence ID" value="MDM1050425.1"/>
    <property type="molecule type" value="Genomic_DNA"/>
</dbReference>
<comment type="cofactor">
    <cofactor evidence="9">
        <name>Mg(2+)</name>
        <dbReference type="ChEBI" id="CHEBI:18420"/>
    </cofactor>
</comment>
<feature type="binding site" evidence="9">
    <location>
        <begin position="99"/>
        <end position="102"/>
    </location>
    <ligand>
        <name>ATP</name>
        <dbReference type="ChEBI" id="CHEBI:30616"/>
    </ligand>
</feature>
<evidence type="ECO:0000256" key="5">
    <source>
        <dbReference type="ARBA" id="ARBA00022756"/>
    </source>
</evidence>
<comment type="subcellular location">
    <subcellularLocation>
        <location evidence="9">Cytoplasm</location>
    </subcellularLocation>
</comment>
<keyword evidence="5 9" id="KW-0093">Biotin biosynthesis</keyword>
<feature type="binding site" evidence="9">
    <location>
        <position position="17"/>
    </location>
    <ligand>
        <name>Mg(2+)</name>
        <dbReference type="ChEBI" id="CHEBI:18420"/>
    </ligand>
</feature>
<name>A0ABT7NTC0_9SPHI</name>
<keyword evidence="7 9" id="KW-0460">Magnesium</keyword>
<comment type="caution">
    <text evidence="10">The sequence shown here is derived from an EMBL/GenBank/DDBJ whole genome shotgun (WGS) entry which is preliminary data.</text>
</comment>
<dbReference type="PANTHER" id="PTHR43210">
    <property type="entry name" value="DETHIOBIOTIN SYNTHETASE"/>
    <property type="match status" value="1"/>
</dbReference>
<dbReference type="Proteomes" id="UP001170954">
    <property type="component" value="Unassembled WGS sequence"/>
</dbReference>
<dbReference type="Pfam" id="PF13500">
    <property type="entry name" value="AAA_26"/>
    <property type="match status" value="1"/>
</dbReference>
<comment type="catalytic activity">
    <reaction evidence="8">
        <text>(7R,8S)-8-amino-7-(carboxyamino)nonanoate + ATP = (4R,5S)-dethiobiotin + ADP + phosphate + H(+)</text>
        <dbReference type="Rhea" id="RHEA:63684"/>
        <dbReference type="ChEBI" id="CHEBI:15378"/>
        <dbReference type="ChEBI" id="CHEBI:30616"/>
        <dbReference type="ChEBI" id="CHEBI:43474"/>
        <dbReference type="ChEBI" id="CHEBI:149470"/>
        <dbReference type="ChEBI" id="CHEBI:149473"/>
        <dbReference type="ChEBI" id="CHEBI:456216"/>
    </reaction>
</comment>
<accession>A0ABT7NTC0</accession>
<keyword evidence="11" id="KW-1185">Reference proteome</keyword>
<keyword evidence="2 9" id="KW-0436">Ligase</keyword>
<dbReference type="RefSeq" id="WP_286652448.1">
    <property type="nucleotide sequence ID" value="NZ_JACAGK010000095.1"/>
</dbReference>
<reference evidence="10" key="2">
    <citation type="journal article" date="2022" name="Sci. Total Environ.">
        <title>Prevalence, transmission, and molecular epidemiology of tet(X)-positive bacteria among humans, animals, and environmental niches in China: An epidemiological, and genomic-based study.</title>
        <authorList>
            <person name="Dong N."/>
            <person name="Zeng Y."/>
            <person name="Cai C."/>
            <person name="Sun C."/>
            <person name="Lu J."/>
            <person name="Liu C."/>
            <person name="Zhou H."/>
            <person name="Sun Q."/>
            <person name="Shu L."/>
            <person name="Wang H."/>
            <person name="Wang Y."/>
            <person name="Wang S."/>
            <person name="Wu C."/>
            <person name="Chan E.W."/>
            <person name="Chen G."/>
            <person name="Shen Z."/>
            <person name="Chen S."/>
            <person name="Zhang R."/>
        </authorList>
    </citation>
    <scope>NUCLEOTIDE SEQUENCE</scope>
    <source>
        <strain evidence="10">R1692</strain>
    </source>
</reference>
<comment type="function">
    <text evidence="9">Catalyzes a mechanistically unusual reaction, the ATP-dependent insertion of CO2 between the N7 and N8 nitrogen atoms of 7,8-diaminopelargonic acid (DAPA, also called 7,8-diammoniononanoate) to form a ureido ring.</text>
</comment>
<evidence type="ECO:0000256" key="8">
    <source>
        <dbReference type="ARBA" id="ARBA00047386"/>
    </source>
</evidence>
<evidence type="ECO:0000256" key="4">
    <source>
        <dbReference type="ARBA" id="ARBA00022741"/>
    </source>
</evidence>
<evidence type="ECO:0000256" key="2">
    <source>
        <dbReference type="ARBA" id="ARBA00022598"/>
    </source>
</evidence>
<dbReference type="InterPro" id="IPR027417">
    <property type="entry name" value="P-loop_NTPase"/>
</dbReference>
<dbReference type="InterPro" id="IPR004472">
    <property type="entry name" value="DTB_synth_BioD"/>
</dbReference>
<dbReference type="NCBIfam" id="TIGR00347">
    <property type="entry name" value="bioD"/>
    <property type="match status" value="1"/>
</dbReference>
<feature type="binding site" evidence="9">
    <location>
        <position position="37"/>
    </location>
    <ligand>
        <name>substrate</name>
    </ligand>
</feature>
<feature type="binding site" evidence="9">
    <location>
        <position position="44"/>
    </location>
    <ligand>
        <name>ATP</name>
        <dbReference type="ChEBI" id="CHEBI:30616"/>
    </ligand>
</feature>
<evidence type="ECO:0000256" key="6">
    <source>
        <dbReference type="ARBA" id="ARBA00022840"/>
    </source>
</evidence>
<comment type="pathway">
    <text evidence="9">Cofactor biosynthesis; biotin biosynthesis; biotin from 7,8-diaminononanoate: step 1/2.</text>
</comment>
<reference evidence="10" key="1">
    <citation type="submission" date="2020-06" db="EMBL/GenBank/DDBJ databases">
        <authorList>
            <person name="Dong N."/>
        </authorList>
    </citation>
    <scope>NUCLEOTIDE SEQUENCE</scope>
    <source>
        <strain evidence="10">R1692</strain>
    </source>
</reference>
<evidence type="ECO:0000313" key="11">
    <source>
        <dbReference type="Proteomes" id="UP001170954"/>
    </source>
</evidence>
<sequence length="188" mass="21059">MKKQVFVSGIGTGIGKTFCSAMLVKLWQADYWKPIQSGDLDMTDSRTIRSLVDNDITIFPERYRLKTAASPHESAQIDGVEISLNDFQLPYTQNSLVVEGAGGLYVPINEDEFIIDLIEHLKLPAVLVIQDYLGCINHSVLSIRALESKNITIDTVVFNGPFSTATERIIRRHIPAEVACINIPWFHK</sequence>
<evidence type="ECO:0000313" key="10">
    <source>
        <dbReference type="EMBL" id="MDM1050425.1"/>
    </source>
</evidence>
<evidence type="ECO:0000256" key="7">
    <source>
        <dbReference type="ARBA" id="ARBA00022842"/>
    </source>
</evidence>
<keyword evidence="4 9" id="KW-0547">Nucleotide-binding</keyword>
<dbReference type="EC" id="6.3.3.3" evidence="9"/>
<dbReference type="CDD" id="cd03109">
    <property type="entry name" value="DTBS"/>
    <property type="match status" value="1"/>
</dbReference>
<evidence type="ECO:0000256" key="1">
    <source>
        <dbReference type="ARBA" id="ARBA00022490"/>
    </source>
</evidence>
<keyword evidence="6 9" id="KW-0067">ATP-binding</keyword>
<feature type="binding site" evidence="9">
    <location>
        <position position="44"/>
    </location>
    <ligand>
        <name>Mg(2+)</name>
        <dbReference type="ChEBI" id="CHEBI:18420"/>
    </ligand>
</feature>
<comment type="similarity">
    <text evidence="9">Belongs to the dethiobiotin synthetase family.</text>
</comment>
<proteinExistence type="inferred from homology"/>
<gene>
    <name evidence="9 10" type="primary">bioD</name>
    <name evidence="10" type="ORF">HX018_19480</name>
</gene>
<evidence type="ECO:0000256" key="9">
    <source>
        <dbReference type="HAMAP-Rule" id="MF_00336"/>
    </source>
</evidence>
<comment type="catalytic activity">
    <reaction evidence="9">
        <text>(7R,8S)-7,8-diammoniononanoate + CO2 + ATP = (4R,5S)-dethiobiotin + ADP + phosphate + 3 H(+)</text>
        <dbReference type="Rhea" id="RHEA:15805"/>
        <dbReference type="ChEBI" id="CHEBI:15378"/>
        <dbReference type="ChEBI" id="CHEBI:16526"/>
        <dbReference type="ChEBI" id="CHEBI:30616"/>
        <dbReference type="ChEBI" id="CHEBI:43474"/>
        <dbReference type="ChEBI" id="CHEBI:149469"/>
        <dbReference type="ChEBI" id="CHEBI:149473"/>
        <dbReference type="ChEBI" id="CHEBI:456216"/>
        <dbReference type="EC" id="6.3.3.3"/>
    </reaction>
</comment>
<dbReference type="PIRSF" id="PIRSF006755">
    <property type="entry name" value="DTB_synth"/>
    <property type="match status" value="1"/>
</dbReference>
<feature type="binding site" evidence="9">
    <location>
        <position position="99"/>
    </location>
    <ligand>
        <name>Mg(2+)</name>
        <dbReference type="ChEBI" id="CHEBI:18420"/>
    </ligand>
</feature>
<evidence type="ECO:0000256" key="3">
    <source>
        <dbReference type="ARBA" id="ARBA00022723"/>
    </source>
</evidence>
<keyword evidence="3 9" id="KW-0479">Metal-binding</keyword>
<dbReference type="HAMAP" id="MF_00336">
    <property type="entry name" value="BioD"/>
    <property type="match status" value="1"/>
</dbReference>
<organism evidence="10 11">
    <name type="scientific">Sphingobacterium hotanense</name>
    <dbReference type="NCBI Taxonomy" id="649196"/>
    <lineage>
        <taxon>Bacteria</taxon>
        <taxon>Pseudomonadati</taxon>
        <taxon>Bacteroidota</taxon>
        <taxon>Sphingobacteriia</taxon>
        <taxon>Sphingobacteriales</taxon>
        <taxon>Sphingobacteriaceae</taxon>
        <taxon>Sphingobacterium</taxon>
    </lineage>
</organism>